<protein>
    <submittedName>
        <fullName evidence="2">Lysozyme-like domain containing protein</fullName>
    </submittedName>
</protein>
<dbReference type="Gene3D" id="1.10.530.10">
    <property type="match status" value="1"/>
</dbReference>
<evidence type="ECO:0000313" key="2">
    <source>
        <dbReference type="EMBL" id="TBW59655.1"/>
    </source>
</evidence>
<feature type="domain" description="Transglycosylase SLT" evidence="1">
    <location>
        <begin position="17"/>
        <end position="190"/>
    </location>
</feature>
<gene>
    <name evidence="2" type="ORF">EZI54_01275</name>
</gene>
<dbReference type="EMBL" id="SJDL01000001">
    <property type="protein sequence ID" value="TBW59655.1"/>
    <property type="molecule type" value="Genomic_DNA"/>
</dbReference>
<proteinExistence type="predicted"/>
<dbReference type="Pfam" id="PF19489">
    <property type="entry name" value="SLT_4"/>
    <property type="match status" value="1"/>
</dbReference>
<accession>A0ABY1ZR94</accession>
<reference evidence="2 3" key="1">
    <citation type="submission" date="2019-02" db="EMBL/GenBank/DDBJ databases">
        <title>Marinobacter halodurans sp. nov., a marine bacterium isolated from sea tidal flat.</title>
        <authorList>
            <person name="Yoo Y."/>
            <person name="Lee D.W."/>
            <person name="Kim B.S."/>
            <person name="Kim J.-J."/>
        </authorList>
    </citation>
    <scope>NUCLEOTIDE SEQUENCE [LARGE SCALE GENOMIC DNA]</scope>
    <source>
        <strain evidence="2 3">YJ-S3-2</strain>
    </source>
</reference>
<sequence length="207" mass="23645">MPLLAVGVLSWLIGGYQVLVPAPPTNPDNICDIFSEHPDWYDEAAASQARWGTPIATQIAFVRQESAFQSHIQPPRTRLFGVIPWSRPTSAFGYAQALDPAWSEYMEDAGSVFAERSQMKHALDFIGWYNARTHRQLGLSLDNTRDLYLAYHEGPTGFARQSYKSRPWVQRVADRVTAHATTYAAQLEQCEAELRCRHFYQFWPFCE</sequence>
<comment type="caution">
    <text evidence="2">The sequence shown here is derived from an EMBL/GenBank/DDBJ whole genome shotgun (WGS) entry which is preliminary data.</text>
</comment>
<dbReference type="InterPro" id="IPR045795">
    <property type="entry name" value="SLT_4"/>
</dbReference>
<keyword evidence="3" id="KW-1185">Reference proteome</keyword>
<evidence type="ECO:0000313" key="3">
    <source>
        <dbReference type="Proteomes" id="UP000313645"/>
    </source>
</evidence>
<dbReference type="InterPro" id="IPR023346">
    <property type="entry name" value="Lysozyme-like_dom_sf"/>
</dbReference>
<evidence type="ECO:0000259" key="1">
    <source>
        <dbReference type="Pfam" id="PF19489"/>
    </source>
</evidence>
<dbReference type="SUPFAM" id="SSF53955">
    <property type="entry name" value="Lysozyme-like"/>
    <property type="match status" value="1"/>
</dbReference>
<organism evidence="2 3">
    <name type="scientific">Marinobacter halodurans</name>
    <dbReference type="NCBI Taxonomy" id="2528979"/>
    <lineage>
        <taxon>Bacteria</taxon>
        <taxon>Pseudomonadati</taxon>
        <taxon>Pseudomonadota</taxon>
        <taxon>Gammaproteobacteria</taxon>
        <taxon>Pseudomonadales</taxon>
        <taxon>Marinobacteraceae</taxon>
        <taxon>Marinobacter</taxon>
    </lineage>
</organism>
<name>A0ABY1ZR94_9GAMM</name>
<dbReference type="Proteomes" id="UP000313645">
    <property type="component" value="Unassembled WGS sequence"/>
</dbReference>